<name>A0A8S5V247_9CAUD</name>
<accession>A0A8S5V247</accession>
<reference evidence="1" key="1">
    <citation type="journal article" date="2021" name="Proc. Natl. Acad. Sci. U.S.A.">
        <title>A Catalog of Tens of Thousands of Viruses from Human Metagenomes Reveals Hidden Associations with Chronic Diseases.</title>
        <authorList>
            <person name="Tisza M.J."/>
            <person name="Buck C.B."/>
        </authorList>
    </citation>
    <scope>NUCLEOTIDE SEQUENCE</scope>
    <source>
        <strain evidence="1">CtJ2i1</strain>
    </source>
</reference>
<sequence length="90" mass="10745">MKYKILLRRLSTDEYAHELFYDAFNSNFNSSLYMTYLLFNMYSKSSVYLINNLKLEALVSIPTPHYIVMEEIEKHNLLSIIERNKNESVK</sequence>
<evidence type="ECO:0000313" key="1">
    <source>
        <dbReference type="EMBL" id="DAG00789.1"/>
    </source>
</evidence>
<protein>
    <submittedName>
        <fullName evidence="1">Uncharacterized protein</fullName>
    </submittedName>
</protein>
<organism evidence="1">
    <name type="scientific">Myoviridae sp. ctJ2i1</name>
    <dbReference type="NCBI Taxonomy" id="2825079"/>
    <lineage>
        <taxon>Viruses</taxon>
        <taxon>Duplodnaviria</taxon>
        <taxon>Heunggongvirae</taxon>
        <taxon>Uroviricota</taxon>
        <taxon>Caudoviricetes</taxon>
    </lineage>
</organism>
<dbReference type="EMBL" id="BK016182">
    <property type="protein sequence ID" value="DAG00789.1"/>
    <property type="molecule type" value="Genomic_DNA"/>
</dbReference>
<proteinExistence type="predicted"/>